<comment type="caution">
    <text evidence="2">The sequence shown here is derived from an EMBL/GenBank/DDBJ whole genome shotgun (WGS) entry which is preliminary data.</text>
</comment>
<dbReference type="STRING" id="1122169.Lsha_0731"/>
<name>A0A0W0Z2J4_9GAMM</name>
<dbReference type="RefSeq" id="WP_018577105.1">
    <property type="nucleotide sequence ID" value="NZ_KB892394.1"/>
</dbReference>
<accession>A0A0W0Z2J4</accession>
<evidence type="ECO:0000313" key="3">
    <source>
        <dbReference type="Proteomes" id="UP000054600"/>
    </source>
</evidence>
<dbReference type="PATRIC" id="fig|1122169.6.peg.841"/>
<dbReference type="InterPro" id="IPR053136">
    <property type="entry name" value="UTP_pyrophosphatase-like"/>
</dbReference>
<reference evidence="2 3" key="1">
    <citation type="submission" date="2015-11" db="EMBL/GenBank/DDBJ databases">
        <title>Genomic analysis of 38 Legionella species identifies large and diverse effector repertoires.</title>
        <authorList>
            <person name="Burstein D."/>
            <person name="Amaro F."/>
            <person name="Zusman T."/>
            <person name="Lifshitz Z."/>
            <person name="Cohen O."/>
            <person name="Gilbert J.A."/>
            <person name="Pupko T."/>
            <person name="Shuman H.A."/>
            <person name="Segal G."/>
        </authorList>
    </citation>
    <scope>NUCLEOTIDE SEQUENCE [LARGE SCALE GENOMIC DNA]</scope>
    <source>
        <strain evidence="2 3">ATCC 49655</strain>
    </source>
</reference>
<dbReference type="Gene3D" id="3.30.2010.10">
    <property type="entry name" value="Metalloproteases ('zincins'), catalytic domain"/>
    <property type="match status" value="1"/>
</dbReference>
<dbReference type="OrthoDB" id="9811177at2"/>
<dbReference type="EMBL" id="LNYW01000024">
    <property type="protein sequence ID" value="KTD63389.1"/>
    <property type="molecule type" value="Genomic_DNA"/>
</dbReference>
<protein>
    <submittedName>
        <fullName evidence="2">Zinc metalloprotease</fullName>
    </submittedName>
</protein>
<feature type="domain" description="YgjP-like metallopeptidase" evidence="1">
    <location>
        <begin position="21"/>
        <end position="225"/>
    </location>
</feature>
<organism evidence="2 3">
    <name type="scientific">Legionella shakespearei DSM 23087</name>
    <dbReference type="NCBI Taxonomy" id="1122169"/>
    <lineage>
        <taxon>Bacteria</taxon>
        <taxon>Pseudomonadati</taxon>
        <taxon>Pseudomonadota</taxon>
        <taxon>Gammaproteobacteria</taxon>
        <taxon>Legionellales</taxon>
        <taxon>Legionellaceae</taxon>
        <taxon>Legionella</taxon>
    </lineage>
</organism>
<dbReference type="Proteomes" id="UP000054600">
    <property type="component" value="Unassembled WGS sequence"/>
</dbReference>
<dbReference type="PANTHER" id="PTHR30399:SF1">
    <property type="entry name" value="UTP PYROPHOSPHATASE"/>
    <property type="match status" value="1"/>
</dbReference>
<evidence type="ECO:0000259" key="1">
    <source>
        <dbReference type="Pfam" id="PF01863"/>
    </source>
</evidence>
<keyword evidence="2" id="KW-0482">Metalloprotease</keyword>
<dbReference type="Pfam" id="PF01863">
    <property type="entry name" value="YgjP-like"/>
    <property type="match status" value="1"/>
</dbReference>
<sequence length="233" mass="27888">MIIEIDGISIEVSRKNIKNMNLRIYPPDGAIKVSAPLRYSERLIKQHLLEKRDWIRSQQERIRQRSSYKQEEVLQTGTTIEFKGNTLLLIVEEHNGPPQIKQKDELIHFYVPHNSSQQQRQMLLDRWYRRELATVIPALIKHWEAIIGVHVAEWGIKKMKTRWGSCNTRAHRIWLNLNLIKKHPICLEYVIVHELVHLHEASHNQRFYALMTQFMPQWREYQIMLEGKARFSR</sequence>
<dbReference type="PANTHER" id="PTHR30399">
    <property type="entry name" value="UNCHARACTERIZED PROTEIN YGJP"/>
    <property type="match status" value="1"/>
</dbReference>
<dbReference type="GO" id="GO:0006508">
    <property type="term" value="P:proteolysis"/>
    <property type="evidence" value="ECO:0007669"/>
    <property type="project" value="UniProtKB-KW"/>
</dbReference>
<proteinExistence type="predicted"/>
<dbReference type="InterPro" id="IPR002725">
    <property type="entry name" value="YgjP-like_metallopeptidase"/>
</dbReference>
<dbReference type="eggNOG" id="COG1451">
    <property type="taxonomic scope" value="Bacteria"/>
</dbReference>
<evidence type="ECO:0000313" key="2">
    <source>
        <dbReference type="EMBL" id="KTD63389.1"/>
    </source>
</evidence>
<gene>
    <name evidence="2" type="ORF">Lsha_0731</name>
</gene>
<dbReference type="CDD" id="cd07344">
    <property type="entry name" value="M48_yhfN_like"/>
    <property type="match status" value="1"/>
</dbReference>
<dbReference type="GO" id="GO:0008237">
    <property type="term" value="F:metallopeptidase activity"/>
    <property type="evidence" value="ECO:0007669"/>
    <property type="project" value="UniProtKB-KW"/>
</dbReference>
<keyword evidence="3" id="KW-1185">Reference proteome</keyword>
<dbReference type="AlphaFoldDB" id="A0A0W0Z2J4"/>
<keyword evidence="2" id="KW-0645">Protease</keyword>
<keyword evidence="2" id="KW-0378">Hydrolase</keyword>